<name>A0A830H495_9CHLO</name>
<gene>
    <name evidence="10" type="ORF">PPROV_000009800</name>
</gene>
<feature type="compositionally biased region" description="Basic and acidic residues" evidence="7">
    <location>
        <begin position="393"/>
        <end position="405"/>
    </location>
</feature>
<feature type="compositionally biased region" description="Basic and acidic residues" evidence="7">
    <location>
        <begin position="225"/>
        <end position="241"/>
    </location>
</feature>
<evidence type="ECO:0000313" key="10">
    <source>
        <dbReference type="EMBL" id="GHP01342.1"/>
    </source>
</evidence>
<sequence>MSVPASMASASMSAASGGPSGRLISRRGGLHSRGHSHRSSPVNLPPFKARPRGFGRYGIIGGVARSDLTSSNLDEEKGKNDGADSSKSINQNSSESSPADPAASSGDADDDAAAAASSSEKAARSMLTAPPTVGTAMSSASPASVKLAAARELARKLVEERAALRAVSTAEEMLRLARTLVEDGAEDDERVKKAEHALEKANNALANAAKATGAAAQEAAAANEAMRRRIDQANENEKELAESTSSSSTTTTTTTTTKSSKTKTKPAEKTKKDDDATTITDTTESSTTSKNGSRLIGGRTAEEWEIYALGLRAEKEKRQQQSQQEEDGQKMLPISSLLDEKVKERERIQQEMEEEAKKLQARATEEDDALDSSDDDQIKKKKTKKGKTKKKEKQKDEAKAAKEQEEAAAALAQAQKEAQEKEEQGRIRAEKEQEEERRIRAEKEAQEKEEQDRIRAEKEQEEERRIRAEKEEQDRIRAEKEQEEERRIRAEKEAQEKEEARIRAEKEEEERRIRAEKEVEAKRIQEEAEAKIRAEKEREEEERRLREEAEAAEAEARRIQEELEARLREEEEARLREEAAAAEAEARRIQAELEARLREEEEARLREEEEARLLEARRIAQEEEERRQRELAEAAEAEAIRAAQAQEMAARMAAEEQAAEIAEQARARIIAAQREASVAAAEAAEAAAVAAKVTADSALKSEAMLAAEELALLDVDLIAMKEEAASAAIKARQQRVEEARARIQAASMLEDRFFTVPSNDKLVPGSIVSVFYRCGGGGASLKSPYDGVIMRCGFDDFRFGTSEIAMKPFDAEWAAATPPTETLGGGEVNPDEAGTQWFTATVRVPTSATSFACVFRDSAGVSWDNCYGDNFVSEIAVPSDIDTSIPLGDRRSEASSTWWTAISEALLQSEMRAPAASAQARQPALRTAVERRARGSLDAARFEAAMRVADRATARETEEAKGALSYVPGVYAFYRPSGYWDEPSMQHEEGYAILVYNRDSCAKLASAPIEDDDVVACHAWYLGTGGVMMESSSKDGEYQKYHRRRENIMANSSEAVQRAMGNFWGDALAITSDDALKDTGTADPRWGAAFAGGATTLDEPSDCVSLEAAEHVTYHMRPIAASAASVTPPAGPAVTMSPYESVSKTTRDGGGIGAVARGVQPGVRATCPRVPFALQLPSSNDDLPSWAFSDPTQRSGRWYAAVVYLPRRTRTTMGFVFSDVRNKIWDNNSKRDYLSPVRFHESGDWTDPREAAPHPGPSSLSTPALARQLALVADEDWAEVASHAVSSAGALAGARVAERVSALHSSRQAHLSVAALLPAGSSLALGRTGKLLYKSVDGPLYGHCFTGRSIYAALTYNRGTPAAEAMAMAAGLPRVVRMVPVSSSDPTWSTLAAKSSKGGTGAAITDDVGSAFAAAFEADIPPLPDWVQRVDASFAMDPASAVETVHGSDAVEAAIDLMKADEAAARAAAHTAALTSTDVPNAAGVRADEPFSDDDANSAKYRSQDPRLVDDNGGLMYCVHVTQDCAVRDVRSLNVVHITAECAPIAKVGGLGDVVYGLGCESARAGHRVSICLPHYDVGRYDAVRFVTGDDGSRAWDTFSFDNQNWSVCKGQLEVGTDGAWWFDGSTIPVYFFRNDSTGAFEQGCVYGRGNSDTETFRSFSRASVYYTCSHQGALWTSSADYYDAGTSVDVVHAHDWTTSFACEMASQLGSHLPSDGSLTRPTSVLTVHNMHHGAEHLMFHSRFCSALTTVSPTYAREIINDGRFFDPLPSPQGTEPSAIVDKLYGVVNGIEISSFDPRNDVALGPRFVYDGESVAKGKRACKVRWFLESCARSNSDARPAQLRQLVDSGKPLVGFVGRLANQKGLPLVRHAAEVCCRSGVPFFILGSPSDGGIGNDFNRLRDELQRRYPEQVVSINLQFDEAFGRWCYAACDIMLVPSMFEPCGLTQLVAMRYGALPLVRSTGGLADTVVDLETLERPPKYIFNNFGKRVLDTSEESKQIKPAAMTSFVAGERHDAEAKRQAGEDFEAALLRLSFARRDEVNPSPRNRRISSTHPPPFHSIRASGAGKDPKGCAGFSFEKAEPNALEETLLRAIDVYENRPDAWSARVKRNMMQDWSWASSSIDYHEIYHTAVRRGYT</sequence>
<dbReference type="SUPFAM" id="SSF53756">
    <property type="entry name" value="UDP-Glycosyltransferase/glycogen phosphorylase"/>
    <property type="match status" value="1"/>
</dbReference>
<feature type="domain" description="Glycosyl transferase family 1" evidence="8">
    <location>
        <begin position="1847"/>
        <end position="1975"/>
    </location>
</feature>
<keyword evidence="4" id="KW-0328">Glycosyltransferase</keyword>
<feature type="region of interest" description="Disordered" evidence="7">
    <location>
        <begin position="314"/>
        <end position="515"/>
    </location>
</feature>
<evidence type="ECO:0000259" key="9">
    <source>
        <dbReference type="Pfam" id="PF08323"/>
    </source>
</evidence>
<feature type="compositionally biased region" description="Basic and acidic residues" evidence="7">
    <location>
        <begin position="265"/>
        <end position="275"/>
    </location>
</feature>
<dbReference type="UniPathway" id="UPA00152"/>
<evidence type="ECO:0000256" key="2">
    <source>
        <dbReference type="ARBA" id="ARBA00004727"/>
    </source>
</evidence>
<feature type="compositionally biased region" description="Low complexity" evidence="7">
    <location>
        <begin position="277"/>
        <end position="290"/>
    </location>
</feature>
<evidence type="ECO:0000313" key="11">
    <source>
        <dbReference type="Proteomes" id="UP000660262"/>
    </source>
</evidence>
<dbReference type="EC" id="2.4.1.21" evidence="3"/>
<feature type="compositionally biased region" description="Basic residues" evidence="7">
    <location>
        <begin position="24"/>
        <end position="38"/>
    </location>
</feature>
<feature type="compositionally biased region" description="Low complexity" evidence="7">
    <location>
        <begin position="85"/>
        <end position="106"/>
    </location>
</feature>
<comment type="catalytic activity">
    <reaction evidence="1">
        <text>[(1-&gt;4)-alpha-D-glucosyl](n) + ADP-alpha-D-glucose = [(1-&gt;4)-alpha-D-glucosyl](n+1) + ADP + H(+)</text>
        <dbReference type="Rhea" id="RHEA:18189"/>
        <dbReference type="Rhea" id="RHEA-COMP:9584"/>
        <dbReference type="Rhea" id="RHEA-COMP:9587"/>
        <dbReference type="ChEBI" id="CHEBI:15378"/>
        <dbReference type="ChEBI" id="CHEBI:15444"/>
        <dbReference type="ChEBI" id="CHEBI:57498"/>
        <dbReference type="ChEBI" id="CHEBI:456216"/>
        <dbReference type="EC" id="2.4.1.21"/>
    </reaction>
</comment>
<evidence type="ECO:0000256" key="6">
    <source>
        <dbReference type="ARBA" id="ARBA00022922"/>
    </source>
</evidence>
<proteinExistence type="predicted"/>
<evidence type="ECO:0000256" key="3">
    <source>
        <dbReference type="ARBA" id="ARBA00012588"/>
    </source>
</evidence>
<keyword evidence="5" id="KW-0808">Transferase</keyword>
<feature type="compositionally biased region" description="Low complexity" evidence="7">
    <location>
        <begin position="1"/>
        <end position="23"/>
    </location>
</feature>
<dbReference type="OrthoDB" id="2018403at2759"/>
<feature type="compositionally biased region" description="Basic and acidic residues" evidence="7">
    <location>
        <begin position="74"/>
        <end position="84"/>
    </location>
</feature>
<evidence type="ECO:0000259" key="8">
    <source>
        <dbReference type="Pfam" id="PF00534"/>
    </source>
</evidence>
<dbReference type="EMBL" id="BNJQ01000001">
    <property type="protein sequence ID" value="GHP01342.1"/>
    <property type="molecule type" value="Genomic_DNA"/>
</dbReference>
<accession>A0A830H495</accession>
<feature type="domain" description="Starch synthase catalytic" evidence="9">
    <location>
        <begin position="1534"/>
        <end position="1761"/>
    </location>
</feature>
<evidence type="ECO:0000256" key="1">
    <source>
        <dbReference type="ARBA" id="ARBA00001478"/>
    </source>
</evidence>
<feature type="compositionally biased region" description="Basic and acidic residues" evidence="7">
    <location>
        <begin position="338"/>
        <end position="358"/>
    </location>
</feature>
<dbReference type="GO" id="GO:0019252">
    <property type="term" value="P:starch biosynthetic process"/>
    <property type="evidence" value="ECO:0007669"/>
    <property type="project" value="UniProtKB-UniPathway"/>
</dbReference>
<organism evidence="10 11">
    <name type="scientific">Pycnococcus provasolii</name>
    <dbReference type="NCBI Taxonomy" id="41880"/>
    <lineage>
        <taxon>Eukaryota</taxon>
        <taxon>Viridiplantae</taxon>
        <taxon>Chlorophyta</taxon>
        <taxon>Pseudoscourfieldiophyceae</taxon>
        <taxon>Pseudoscourfieldiales</taxon>
        <taxon>Pycnococcaceae</taxon>
        <taxon>Pycnococcus</taxon>
    </lineage>
</organism>
<evidence type="ECO:0000256" key="5">
    <source>
        <dbReference type="ARBA" id="ARBA00022679"/>
    </source>
</evidence>
<protein>
    <recommendedName>
        <fullName evidence="3">starch synthase</fullName>
        <ecNumber evidence="3">2.4.1.21</ecNumber>
    </recommendedName>
</protein>
<feature type="region of interest" description="Disordered" evidence="7">
    <location>
        <begin position="527"/>
        <end position="556"/>
    </location>
</feature>
<dbReference type="Pfam" id="PF00534">
    <property type="entry name" value="Glycos_transf_1"/>
    <property type="match status" value="1"/>
</dbReference>
<dbReference type="InterPro" id="IPR001296">
    <property type="entry name" value="Glyco_trans_1"/>
</dbReference>
<feature type="compositionally biased region" description="Low complexity" evidence="7">
    <location>
        <begin position="407"/>
        <end position="416"/>
    </location>
</feature>
<dbReference type="InterPro" id="IPR013534">
    <property type="entry name" value="Starch_synth_cat_dom"/>
</dbReference>
<comment type="caution">
    <text evidence="10">The sequence shown here is derived from an EMBL/GenBank/DDBJ whole genome shotgun (WGS) entry which is preliminary data.</text>
</comment>
<evidence type="ECO:0000256" key="4">
    <source>
        <dbReference type="ARBA" id="ARBA00022676"/>
    </source>
</evidence>
<feature type="region of interest" description="Disordered" evidence="7">
    <location>
        <begin position="2042"/>
        <end position="2069"/>
    </location>
</feature>
<feature type="compositionally biased region" description="Basic and acidic residues" evidence="7">
    <location>
        <begin position="417"/>
        <end position="515"/>
    </location>
</feature>
<dbReference type="PANTHER" id="PTHR46083:SF1">
    <property type="entry name" value="GLYCOGEN SYNTHASE 2-RELATED"/>
    <property type="match status" value="1"/>
</dbReference>
<dbReference type="Proteomes" id="UP000660262">
    <property type="component" value="Unassembled WGS sequence"/>
</dbReference>
<keyword evidence="11" id="KW-1185">Reference proteome</keyword>
<feature type="region of interest" description="Disordered" evidence="7">
    <location>
        <begin position="65"/>
        <end position="144"/>
    </location>
</feature>
<evidence type="ECO:0000256" key="7">
    <source>
        <dbReference type="SAM" id="MobiDB-lite"/>
    </source>
</evidence>
<feature type="region of interest" description="Disordered" evidence="7">
    <location>
        <begin position="209"/>
        <end position="301"/>
    </location>
</feature>
<feature type="compositionally biased region" description="Low complexity" evidence="7">
    <location>
        <begin position="209"/>
        <end position="224"/>
    </location>
</feature>
<comment type="pathway">
    <text evidence="2">Glycan biosynthesis; starch biosynthesis.</text>
</comment>
<dbReference type="PANTHER" id="PTHR46083">
    <property type="match status" value="1"/>
</dbReference>
<dbReference type="Pfam" id="PF08323">
    <property type="entry name" value="Glyco_transf_5"/>
    <property type="match status" value="1"/>
</dbReference>
<feature type="compositionally biased region" description="Basic residues" evidence="7">
    <location>
        <begin position="379"/>
        <end position="392"/>
    </location>
</feature>
<dbReference type="Gene3D" id="3.40.50.2000">
    <property type="entry name" value="Glycogen Phosphorylase B"/>
    <property type="match status" value="2"/>
</dbReference>
<feature type="region of interest" description="Disordered" evidence="7">
    <location>
        <begin position="1"/>
        <end position="51"/>
    </location>
</feature>
<feature type="compositionally biased region" description="Acidic residues" evidence="7">
    <location>
        <begin position="365"/>
        <end position="375"/>
    </location>
</feature>
<reference evidence="10" key="1">
    <citation type="submission" date="2020-10" db="EMBL/GenBank/DDBJ databases">
        <title>Unveiling of a novel bifunctional photoreceptor, Dualchrome1, isolated from a cosmopolitan green alga.</title>
        <authorList>
            <person name="Suzuki S."/>
            <person name="Kawachi M."/>
        </authorList>
    </citation>
    <scope>NUCLEOTIDE SEQUENCE</scope>
    <source>
        <strain evidence="10">NIES 2893</strain>
    </source>
</reference>
<dbReference type="GO" id="GO:0009011">
    <property type="term" value="F:alpha-1,4-glucan glucosyltransferase (ADP-glucose donor) activity"/>
    <property type="evidence" value="ECO:0007669"/>
    <property type="project" value="UniProtKB-EC"/>
</dbReference>
<feature type="compositionally biased region" description="Low complexity" evidence="7">
    <location>
        <begin position="242"/>
        <end position="259"/>
    </location>
</feature>
<keyword evidence="6" id="KW-0750">Starch biosynthesis</keyword>